<keyword evidence="8" id="KW-1185">Reference proteome</keyword>
<keyword evidence="1 7" id="KW-0808">Transferase</keyword>
<dbReference type="PROSITE" id="PS01075">
    <property type="entry name" value="ACETATE_KINASE_1"/>
    <property type="match status" value="1"/>
</dbReference>
<dbReference type="SUPFAM" id="SSF52540">
    <property type="entry name" value="P-loop containing nucleoside triphosphate hydrolases"/>
    <property type="match status" value="1"/>
</dbReference>
<evidence type="ECO:0000256" key="5">
    <source>
        <dbReference type="PIRSR" id="PIRSR007531-1"/>
    </source>
</evidence>
<reference evidence="8" key="1">
    <citation type="submission" date="2016-10" db="EMBL/GenBank/DDBJ databases">
        <authorList>
            <person name="Varghese N."/>
            <person name="Submissions S."/>
        </authorList>
    </citation>
    <scope>NUCLEOTIDE SEQUENCE [LARGE SCALE GENOMIC DNA]</scope>
    <source>
        <strain evidence="8">CGMCC 4.6609</strain>
    </source>
</reference>
<feature type="binding site" evidence="6">
    <location>
        <begin position="29"/>
        <end position="36"/>
    </location>
    <ligand>
        <name>ATP</name>
        <dbReference type="ChEBI" id="CHEBI:30616"/>
    </ligand>
</feature>
<dbReference type="Gene3D" id="3.40.50.300">
    <property type="entry name" value="P-loop containing nucleotide triphosphate hydrolases"/>
    <property type="match status" value="1"/>
</dbReference>
<name>A0A1H0W4Y1_9PSEU</name>
<evidence type="ECO:0000256" key="4">
    <source>
        <dbReference type="ARBA" id="ARBA00022840"/>
    </source>
</evidence>
<proteinExistence type="predicted"/>
<dbReference type="PIRSF" id="PIRSF007531">
    <property type="entry name" value="CPT"/>
    <property type="match status" value="1"/>
</dbReference>
<dbReference type="AlphaFoldDB" id="A0A1H0W4Y1"/>
<evidence type="ECO:0000313" key="8">
    <source>
        <dbReference type="Proteomes" id="UP000199691"/>
    </source>
</evidence>
<evidence type="ECO:0000256" key="3">
    <source>
        <dbReference type="ARBA" id="ARBA00022777"/>
    </source>
</evidence>
<dbReference type="GO" id="GO:0016301">
    <property type="term" value="F:kinase activity"/>
    <property type="evidence" value="ECO:0007669"/>
    <property type="project" value="UniProtKB-KW"/>
</dbReference>
<dbReference type="Proteomes" id="UP000199691">
    <property type="component" value="Unassembled WGS sequence"/>
</dbReference>
<gene>
    <name evidence="7" type="ORF">SAMN05421507_11751</name>
</gene>
<accession>A0A1H0W4Y1</accession>
<dbReference type="EMBL" id="FNIX01000017">
    <property type="protein sequence ID" value="SDP85782.1"/>
    <property type="molecule type" value="Genomic_DNA"/>
</dbReference>
<dbReference type="OrthoDB" id="3538329at2"/>
<dbReference type="Pfam" id="PF07931">
    <property type="entry name" value="CPT"/>
    <property type="match status" value="1"/>
</dbReference>
<sequence>MANDEGLGGGSAGYGRSVASSAQVIVLNGGSSSGKSGIARCLQAVLPEAWLAVGVDTLIDVMPARLRLGSEGIGLAGDGEVSVGAEFQVLEDAWMTGVAAMVRAGARVIVDDVFLGGTESRSRWEKALDGLDVLWVGVRCDADVAAGRELARGDRVAGMAEAQADVVHRGLTYDIEVDTAHAEAVECARAIAEKMQSG</sequence>
<dbReference type="GO" id="GO:0005524">
    <property type="term" value="F:ATP binding"/>
    <property type="evidence" value="ECO:0007669"/>
    <property type="project" value="UniProtKB-KW"/>
</dbReference>
<dbReference type="InterPro" id="IPR027417">
    <property type="entry name" value="P-loop_NTPase"/>
</dbReference>
<keyword evidence="3" id="KW-0418">Kinase</keyword>
<dbReference type="InterPro" id="IPR012853">
    <property type="entry name" value="CPT"/>
</dbReference>
<evidence type="ECO:0000313" key="7">
    <source>
        <dbReference type="EMBL" id="SDP85782.1"/>
    </source>
</evidence>
<dbReference type="GO" id="GO:0016774">
    <property type="term" value="F:phosphotransferase activity, carboxyl group as acceptor"/>
    <property type="evidence" value="ECO:0007669"/>
    <property type="project" value="InterPro"/>
</dbReference>
<organism evidence="7 8">
    <name type="scientific">Lentzea jiangxiensis</name>
    <dbReference type="NCBI Taxonomy" id="641025"/>
    <lineage>
        <taxon>Bacteria</taxon>
        <taxon>Bacillati</taxon>
        <taxon>Actinomycetota</taxon>
        <taxon>Actinomycetes</taxon>
        <taxon>Pseudonocardiales</taxon>
        <taxon>Pseudonocardiaceae</taxon>
        <taxon>Lentzea</taxon>
    </lineage>
</organism>
<evidence type="ECO:0000256" key="2">
    <source>
        <dbReference type="ARBA" id="ARBA00022741"/>
    </source>
</evidence>
<keyword evidence="2" id="KW-0547">Nucleotide-binding</keyword>
<evidence type="ECO:0000256" key="6">
    <source>
        <dbReference type="PIRSR" id="PIRSR007531-2"/>
    </source>
</evidence>
<dbReference type="NCBIfam" id="NF033114">
    <property type="entry name" value="phos_trans_CPT"/>
    <property type="match status" value="1"/>
</dbReference>
<dbReference type="InterPro" id="IPR023865">
    <property type="entry name" value="Aliphatic_acid_kinase_CS"/>
</dbReference>
<protein>
    <submittedName>
        <fullName evidence="7">Chloramphenicol 3-O phosphotransferase</fullName>
    </submittedName>
</protein>
<evidence type="ECO:0000256" key="1">
    <source>
        <dbReference type="ARBA" id="ARBA00022679"/>
    </source>
</evidence>
<dbReference type="STRING" id="641025.SAMN05421507_11751"/>
<feature type="active site" evidence="5">
    <location>
        <position position="56"/>
    </location>
</feature>
<keyword evidence="4" id="KW-0067">ATP-binding</keyword>